<dbReference type="Proteomes" id="UP000464317">
    <property type="component" value="Chromosome"/>
</dbReference>
<dbReference type="KEGG" id="mfel:JPM2_0080"/>
<feature type="transmembrane region" description="Helical" evidence="1">
    <location>
        <begin position="6"/>
        <end position="26"/>
    </location>
</feature>
<dbReference type="AlphaFoldDB" id="A0A809RQX1"/>
<gene>
    <name evidence="2" type="ORF">JPM2_0080</name>
</gene>
<organism evidence="2 3">
    <name type="scientific">Mycoplasmopsis felis</name>
    <dbReference type="NCBI Taxonomy" id="33923"/>
    <lineage>
        <taxon>Bacteria</taxon>
        <taxon>Bacillati</taxon>
        <taxon>Mycoplasmatota</taxon>
        <taxon>Mycoplasmoidales</taxon>
        <taxon>Metamycoplasmataceae</taxon>
        <taxon>Mycoplasmopsis</taxon>
    </lineage>
</organism>
<evidence type="ECO:0000313" key="2">
    <source>
        <dbReference type="EMBL" id="BBU47315.1"/>
    </source>
</evidence>
<evidence type="ECO:0000256" key="1">
    <source>
        <dbReference type="SAM" id="Phobius"/>
    </source>
</evidence>
<keyword evidence="1" id="KW-0812">Transmembrane</keyword>
<proteinExistence type="predicted"/>
<dbReference type="RefSeq" id="WP_161552850.1">
    <property type="nucleotide sequence ID" value="NZ_AP022325.1"/>
</dbReference>
<reference evidence="2 3" key="1">
    <citation type="submission" date="2020-01" db="EMBL/GenBank/DDBJ databases">
        <title>Complete genome sequence of Mycoplasma felis strain Myco-2.</title>
        <authorList>
            <person name="Kinoshita Y."/>
            <person name="Niwa H."/>
            <person name="Uchida-Fujii E."/>
            <person name="Nukada T."/>
        </authorList>
    </citation>
    <scope>NUCLEOTIDE SEQUENCE [LARGE SCALE GENOMIC DNA]</scope>
    <source>
        <strain evidence="2 3">Myco-2</strain>
    </source>
</reference>
<dbReference type="NCBIfam" id="NF045844">
    <property type="entry name" value="BC85_0335_fam"/>
    <property type="match status" value="1"/>
</dbReference>
<accession>A0A809RQX1</accession>
<evidence type="ECO:0000313" key="3">
    <source>
        <dbReference type="Proteomes" id="UP000464317"/>
    </source>
</evidence>
<keyword evidence="1" id="KW-1133">Transmembrane helix</keyword>
<name>A0A809RQX1_9BACT</name>
<keyword evidence="1" id="KW-0472">Membrane</keyword>
<dbReference type="EMBL" id="AP022325">
    <property type="protein sequence ID" value="BBU47315.1"/>
    <property type="molecule type" value="Genomic_DNA"/>
</dbReference>
<protein>
    <submittedName>
        <fullName evidence="2">Uncharacterized protein</fullName>
    </submittedName>
</protein>
<keyword evidence="3" id="KW-1185">Reference proteome</keyword>
<sequence>MSNTRTILIISAIVVFVLGIGLYISLQIWAKKYRQKFVLKSQQEALMKIQSMRNDVGILPFHLKEEFKSKSDDIDIESLINTFYINKYNSLLILSSNDLFNFVALCEKVKKTSYYLPNEFDFKTFNKVRMKLPNEFQQEITPYENQVIDFVAVFKSDLEIQEIYNNYFSNLNENGMIAICLKYYKNKDILNLINILKNQNINHEISYFSNKFLIIVKKSII</sequence>